<dbReference type="RefSeq" id="XP_033672789.1">
    <property type="nucleotide sequence ID" value="XM_033811558.1"/>
</dbReference>
<dbReference type="GO" id="GO:0006044">
    <property type="term" value="P:N-acetylglucosamine metabolic process"/>
    <property type="evidence" value="ECO:0007669"/>
    <property type="project" value="TreeGrafter"/>
</dbReference>
<gene>
    <name evidence="1" type="ORF">M409DRAFT_50516</name>
</gene>
<dbReference type="Proteomes" id="UP000799537">
    <property type="component" value="Unassembled WGS sequence"/>
</dbReference>
<dbReference type="OrthoDB" id="498286at2759"/>
<evidence type="ECO:0008006" key="3">
    <source>
        <dbReference type="Google" id="ProtNLM"/>
    </source>
</evidence>
<keyword evidence="2" id="KW-1185">Reference proteome</keyword>
<proteinExistence type="predicted"/>
<reference evidence="1" key="1">
    <citation type="journal article" date="2020" name="Stud. Mycol.">
        <title>101 Dothideomycetes genomes: a test case for predicting lifestyles and emergence of pathogens.</title>
        <authorList>
            <person name="Haridas S."/>
            <person name="Albert R."/>
            <person name="Binder M."/>
            <person name="Bloem J."/>
            <person name="Labutti K."/>
            <person name="Salamov A."/>
            <person name="Andreopoulos B."/>
            <person name="Baker S."/>
            <person name="Barry K."/>
            <person name="Bills G."/>
            <person name="Bluhm B."/>
            <person name="Cannon C."/>
            <person name="Castanera R."/>
            <person name="Culley D."/>
            <person name="Daum C."/>
            <person name="Ezra D."/>
            <person name="Gonzalez J."/>
            <person name="Henrissat B."/>
            <person name="Kuo A."/>
            <person name="Liang C."/>
            <person name="Lipzen A."/>
            <person name="Lutzoni F."/>
            <person name="Magnuson J."/>
            <person name="Mondo S."/>
            <person name="Nolan M."/>
            <person name="Ohm R."/>
            <person name="Pangilinan J."/>
            <person name="Park H.-J."/>
            <person name="Ramirez L."/>
            <person name="Alfaro M."/>
            <person name="Sun H."/>
            <person name="Tritt A."/>
            <person name="Yoshinaga Y."/>
            <person name="Zwiers L.-H."/>
            <person name="Turgeon B."/>
            <person name="Goodwin S."/>
            <person name="Spatafora J."/>
            <person name="Crous P."/>
            <person name="Grigoriev I."/>
        </authorList>
    </citation>
    <scope>NUCLEOTIDE SEQUENCE</scope>
    <source>
        <strain evidence="1">ATCC 36951</strain>
    </source>
</reference>
<evidence type="ECO:0000313" key="2">
    <source>
        <dbReference type="Proteomes" id="UP000799537"/>
    </source>
</evidence>
<dbReference type="EMBL" id="ML993582">
    <property type="protein sequence ID" value="KAF2171900.1"/>
    <property type="molecule type" value="Genomic_DNA"/>
</dbReference>
<dbReference type="InterPro" id="IPR022036">
    <property type="entry name" value="DUF3605"/>
</dbReference>
<dbReference type="Pfam" id="PF12239">
    <property type="entry name" value="DUF3605"/>
    <property type="match status" value="1"/>
</dbReference>
<dbReference type="PANTHER" id="PTHR35020">
    <property type="entry name" value="N-ACETYLGLUCOSAMINE-INDUCED PROTEIN 1"/>
    <property type="match status" value="1"/>
</dbReference>
<dbReference type="PANTHER" id="PTHR35020:SF2">
    <property type="entry name" value="N-ACETYLGLUCOSAMINE-INDUCED PROTEIN 1"/>
    <property type="match status" value="1"/>
</dbReference>
<accession>A0A6A6D0B5</accession>
<protein>
    <recommendedName>
        <fullName evidence="3">N-acetylglucosamine-induced protein 1</fullName>
    </recommendedName>
</protein>
<sequence>MAEKDDLIVNPDEIDYNDPPFPLTAIDREILATKDEDYHCITWEDLKEIIANNTLELLKRLPSDLRKYLAWSHTIKRVHGGITPYVLSHRLFWTPLHPPPSPPTFPHQSSTPFSDPRDYAILPNDWPYGFTTDIMHLLVWSKTPIATDLESGGGGDVTAESRGVIEGFVRRTFVVPLGEGGEGRVLWFKNWVSLQSVRGVDHVHVLVRDAPRELVERWTERKDL</sequence>
<dbReference type="GO" id="GO:0005737">
    <property type="term" value="C:cytoplasm"/>
    <property type="evidence" value="ECO:0007669"/>
    <property type="project" value="TreeGrafter"/>
</dbReference>
<organism evidence="1 2">
    <name type="scientific">Zasmidium cellare ATCC 36951</name>
    <dbReference type="NCBI Taxonomy" id="1080233"/>
    <lineage>
        <taxon>Eukaryota</taxon>
        <taxon>Fungi</taxon>
        <taxon>Dikarya</taxon>
        <taxon>Ascomycota</taxon>
        <taxon>Pezizomycotina</taxon>
        <taxon>Dothideomycetes</taxon>
        <taxon>Dothideomycetidae</taxon>
        <taxon>Mycosphaerellales</taxon>
        <taxon>Mycosphaerellaceae</taxon>
        <taxon>Zasmidium</taxon>
    </lineage>
</organism>
<dbReference type="GeneID" id="54564830"/>
<name>A0A6A6D0B5_ZASCE</name>
<dbReference type="AlphaFoldDB" id="A0A6A6D0B5"/>
<evidence type="ECO:0000313" key="1">
    <source>
        <dbReference type="EMBL" id="KAF2171900.1"/>
    </source>
</evidence>